<comment type="caution">
    <text evidence="2">The sequence shown here is derived from an EMBL/GenBank/DDBJ whole genome shotgun (WGS) entry which is preliminary data.</text>
</comment>
<name>A0A0J7XYQ7_9SPHN</name>
<evidence type="ECO:0000313" key="3">
    <source>
        <dbReference type="Proteomes" id="UP000052268"/>
    </source>
</evidence>
<gene>
    <name evidence="2" type="ORF">V474_14020</name>
</gene>
<dbReference type="InterPro" id="IPR009739">
    <property type="entry name" value="LprI-like_N"/>
</dbReference>
<proteinExistence type="predicted"/>
<accession>A0A0J7XYQ7</accession>
<dbReference type="PATRIC" id="fig|1114963.3.peg.1615"/>
<dbReference type="Gene3D" id="1.20.1270.180">
    <property type="match status" value="1"/>
</dbReference>
<protein>
    <recommendedName>
        <fullName evidence="1">Lysozyme inhibitor LprI-like N-terminal domain-containing protein</fullName>
    </recommendedName>
</protein>
<feature type="domain" description="Lysozyme inhibitor LprI-like N-terminal" evidence="1">
    <location>
        <begin position="46"/>
        <end position="125"/>
    </location>
</feature>
<keyword evidence="3" id="KW-1185">Reference proteome</keyword>
<dbReference type="EMBL" id="JACU01000004">
    <property type="protein sequence ID" value="KMS56622.1"/>
    <property type="molecule type" value="Genomic_DNA"/>
</dbReference>
<evidence type="ECO:0000259" key="1">
    <source>
        <dbReference type="Pfam" id="PF07007"/>
    </source>
</evidence>
<reference evidence="2 3" key="1">
    <citation type="journal article" date="2015" name="G3 (Bethesda)">
        <title>Insights into Ongoing Evolution of the Hexachlorocyclohexane Catabolic Pathway from Comparative Genomics of Ten Sphingomonadaceae Strains.</title>
        <authorList>
            <person name="Pearce S.L."/>
            <person name="Oakeshott J.G."/>
            <person name="Pandey G."/>
        </authorList>
    </citation>
    <scope>NUCLEOTIDE SEQUENCE [LARGE SCALE GENOMIC DNA]</scope>
    <source>
        <strain evidence="2 3">LL02</strain>
    </source>
</reference>
<dbReference type="Pfam" id="PF07007">
    <property type="entry name" value="LprI"/>
    <property type="match status" value="1"/>
</dbReference>
<dbReference type="AlphaFoldDB" id="A0A0J7XYQ7"/>
<dbReference type="Proteomes" id="UP000052268">
    <property type="component" value="Unassembled WGS sequence"/>
</dbReference>
<organism evidence="2 3">
    <name type="scientific">Novosphingobium barchaimii LL02</name>
    <dbReference type="NCBI Taxonomy" id="1114963"/>
    <lineage>
        <taxon>Bacteria</taxon>
        <taxon>Pseudomonadati</taxon>
        <taxon>Pseudomonadota</taxon>
        <taxon>Alphaproteobacteria</taxon>
        <taxon>Sphingomonadales</taxon>
        <taxon>Sphingomonadaceae</taxon>
        <taxon>Novosphingobium</taxon>
    </lineage>
</organism>
<evidence type="ECO:0000313" key="2">
    <source>
        <dbReference type="EMBL" id="KMS56622.1"/>
    </source>
</evidence>
<sequence>MPSFAEELGKDDPGWTAQCVKQAEQEGEGTGTLVYARCMVEHRERLQAAQTALVGRIGRVLAGKGPEGTDYKAAKSGFAEAQRHWTAFIGEDCAVVGDVFGYGTAQGLAGEECLIAHYTARNQQLRDLEANYLNP</sequence>